<dbReference type="InterPro" id="IPR012147">
    <property type="entry name" value="P_Ac_Bu_trans"/>
</dbReference>
<dbReference type="RefSeq" id="WP_006830428.1">
    <property type="nucleotide sequence ID" value="NZ_AJYB01000038.1"/>
</dbReference>
<sequence length="310" mass="33006">MATLNHLIENVPNGSEHTVAVAVATDLAVLEAISMAVSRKMACFRLYDDEPSITIMLREHFPQLLDHPDVLIHHVSSVEMAAERAVKSVFMNESDILMKGQIATAVLLKAVLNPNYGLRTGSVMSHIAAFEVPGFDRLIFVTDAGMNISPDLPQKVQIIQNAVQIARSVGVERPIVAPLAGVEVINPNMQATLDAAALTAMNQRGQIKDCIVDGPFALDNAISVDAAKHKQIAGDNAGKADILLVPTIESGNILYKSLVFFSNAKVGSIIAGAKAPIVLSSRADSAESKLYSLALAICSSLTLGTYIRGN</sequence>
<dbReference type="NCBIfam" id="NF006045">
    <property type="entry name" value="PRK08190.1"/>
    <property type="match status" value="1"/>
</dbReference>
<dbReference type="Proteomes" id="UP000004725">
    <property type="component" value="Unassembled WGS sequence"/>
</dbReference>
<dbReference type="Proteomes" id="UP000092661">
    <property type="component" value="Chromosome"/>
</dbReference>
<dbReference type="EMBL" id="AJYB01000038">
    <property type="protein sequence ID" value="EIM06156.1"/>
    <property type="molecule type" value="Genomic_DNA"/>
</dbReference>
<evidence type="ECO:0000313" key="8">
    <source>
        <dbReference type="Proteomes" id="UP000092661"/>
    </source>
</evidence>
<dbReference type="PANTHER" id="PTHR43356:SF2">
    <property type="entry name" value="PHOSPHATE ACETYLTRANSFERASE"/>
    <property type="match status" value="1"/>
</dbReference>
<dbReference type="KEGG" id="pana:BBH88_12950"/>
<gene>
    <name evidence="6" type="ORF">A1A1_12302</name>
    <name evidence="5" type="ORF">BBH88_12950</name>
</gene>
<evidence type="ECO:0000256" key="3">
    <source>
        <dbReference type="ARBA" id="ARBA00023315"/>
    </source>
</evidence>
<accession>A0A1C7DIB3</accession>
<keyword evidence="3 6" id="KW-0012">Acyltransferase</keyword>
<dbReference type="Pfam" id="PF01515">
    <property type="entry name" value="PTA_PTB"/>
    <property type="match status" value="1"/>
</dbReference>
<protein>
    <submittedName>
        <fullName evidence="6">Phosphate butyryltransferase</fullName>
        <ecNumber evidence="6">2.3.1.19</ecNumber>
    </submittedName>
</protein>
<dbReference type="PIRSF" id="PIRSF000428">
    <property type="entry name" value="P_Ac_trans"/>
    <property type="match status" value="1"/>
</dbReference>
<evidence type="ECO:0000313" key="7">
    <source>
        <dbReference type="Proteomes" id="UP000004725"/>
    </source>
</evidence>
<dbReference type="InterPro" id="IPR050500">
    <property type="entry name" value="Phos_Acetyltrans/Butyryltrans"/>
</dbReference>
<reference evidence="8" key="2">
    <citation type="submission" date="2016-07" db="EMBL/GenBank/DDBJ databases">
        <authorList>
            <person name="See-Too W.S."/>
        </authorList>
    </citation>
    <scope>NUCLEOTIDE SEQUENCE [LARGE SCALE GENOMIC DNA]</scope>
    <source>
        <strain evidence="8">DSM 14505</strain>
    </source>
</reference>
<organism evidence="6 7">
    <name type="scientific">Planococcus antarcticus DSM 14505</name>
    <dbReference type="NCBI Taxonomy" id="1185653"/>
    <lineage>
        <taxon>Bacteria</taxon>
        <taxon>Bacillati</taxon>
        <taxon>Bacillota</taxon>
        <taxon>Bacilli</taxon>
        <taxon>Bacillales</taxon>
        <taxon>Caryophanaceae</taxon>
        <taxon>Planococcus</taxon>
    </lineage>
</organism>
<evidence type="ECO:0000313" key="5">
    <source>
        <dbReference type="EMBL" id="ANU11138.1"/>
    </source>
</evidence>
<comment type="similarity">
    <text evidence="1">Belongs to the phosphate acetyltransferase and butyryltransferase family.</text>
</comment>
<evidence type="ECO:0000256" key="2">
    <source>
        <dbReference type="ARBA" id="ARBA00022679"/>
    </source>
</evidence>
<reference evidence="5" key="3">
    <citation type="submission" date="2016-10" db="EMBL/GenBank/DDBJ databases">
        <authorList>
            <person name="See-Too W.S."/>
        </authorList>
    </citation>
    <scope>NUCLEOTIDE SEQUENCE</scope>
    <source>
        <strain evidence="5">DSM 14505</strain>
    </source>
</reference>
<dbReference type="EC" id="2.3.1.19" evidence="6"/>
<proteinExistence type="inferred from homology"/>
<dbReference type="PANTHER" id="PTHR43356">
    <property type="entry name" value="PHOSPHATE ACETYLTRANSFERASE"/>
    <property type="match status" value="1"/>
</dbReference>
<dbReference type="eggNOG" id="COG0280">
    <property type="taxonomic scope" value="Bacteria"/>
</dbReference>
<keyword evidence="8" id="KW-1185">Reference proteome</keyword>
<dbReference type="InterPro" id="IPR002505">
    <property type="entry name" value="PTA_PTB"/>
</dbReference>
<dbReference type="GO" id="GO:0050182">
    <property type="term" value="F:phosphate butyryltransferase activity"/>
    <property type="evidence" value="ECO:0007669"/>
    <property type="project" value="UniProtKB-EC"/>
</dbReference>
<keyword evidence="2 6" id="KW-0808">Transferase</keyword>
<evidence type="ECO:0000313" key="6">
    <source>
        <dbReference type="EMBL" id="EIM06156.1"/>
    </source>
</evidence>
<dbReference type="Gene3D" id="3.40.718.10">
    <property type="entry name" value="Isopropylmalate Dehydrogenase"/>
    <property type="match status" value="1"/>
</dbReference>
<dbReference type="NCBIfam" id="NF005837">
    <property type="entry name" value="PRK07742.1"/>
    <property type="match status" value="1"/>
</dbReference>
<dbReference type="AlphaFoldDB" id="A0A1C7DIB3"/>
<reference evidence="6 7" key="1">
    <citation type="journal article" date="2012" name="J. Bacteriol.">
        <title>Genome Sequence of the Antarctic Psychrophile Bacterium Planococcus antarcticus DSM 14505.</title>
        <authorList>
            <person name="Margolles A."/>
            <person name="Gueimonde M."/>
            <person name="Sanchez B."/>
        </authorList>
    </citation>
    <scope>NUCLEOTIDE SEQUENCE [LARGE SCALE GENOMIC DNA]</scope>
    <source>
        <strain evidence="6 7">DSM 14505</strain>
    </source>
</reference>
<evidence type="ECO:0000259" key="4">
    <source>
        <dbReference type="Pfam" id="PF01515"/>
    </source>
</evidence>
<dbReference type="OrthoDB" id="9774179at2"/>
<feature type="domain" description="Phosphate acetyl/butaryl transferase" evidence="4">
    <location>
        <begin position="80"/>
        <end position="296"/>
    </location>
</feature>
<evidence type="ECO:0000256" key="1">
    <source>
        <dbReference type="ARBA" id="ARBA00005656"/>
    </source>
</evidence>
<name>A0A1C7DIB3_9BACL</name>
<dbReference type="SUPFAM" id="SSF53659">
    <property type="entry name" value="Isocitrate/Isopropylmalate dehydrogenase-like"/>
    <property type="match status" value="1"/>
</dbReference>
<dbReference type="EMBL" id="CP016534">
    <property type="protein sequence ID" value="ANU11138.1"/>
    <property type="molecule type" value="Genomic_DNA"/>
</dbReference>